<dbReference type="SUPFAM" id="SSF81464">
    <property type="entry name" value="Cytochrome c oxidase subunit II-like, transmembrane region"/>
    <property type="match status" value="1"/>
</dbReference>
<evidence type="ECO:0000256" key="5">
    <source>
        <dbReference type="ARBA" id="ARBA00022692"/>
    </source>
</evidence>
<evidence type="ECO:0000313" key="19">
    <source>
        <dbReference type="EMBL" id="CAA9252147.1"/>
    </source>
</evidence>
<evidence type="ECO:0000256" key="17">
    <source>
        <dbReference type="SAM" id="Phobius"/>
    </source>
</evidence>
<protein>
    <recommendedName>
        <fullName evidence="15">Cytochrome c oxidase subunit 2</fullName>
        <ecNumber evidence="15">7.1.1.9</ecNumber>
    </recommendedName>
</protein>
<comment type="subcellular location">
    <subcellularLocation>
        <location evidence="14">Cell membrane</location>
        <topology evidence="14">Multi-pass membrane protein</topology>
    </subcellularLocation>
    <subcellularLocation>
        <location evidence="1">Membrane</location>
        <topology evidence="1">Multi-pass membrane protein</topology>
    </subcellularLocation>
</comment>
<dbReference type="Pfam" id="PF00116">
    <property type="entry name" value="COX2"/>
    <property type="match status" value="1"/>
</dbReference>
<keyword evidence="8 14" id="KW-0249">Electron transport</keyword>
<dbReference type="InterPro" id="IPR011759">
    <property type="entry name" value="Cyt_c_oxidase_su2_TM_dom"/>
</dbReference>
<evidence type="ECO:0000256" key="12">
    <source>
        <dbReference type="ARBA" id="ARBA00024688"/>
    </source>
</evidence>
<comment type="catalytic activity">
    <reaction evidence="13 15">
        <text>4 Fe(II)-[cytochrome c] + O2 + 8 H(+)(in) = 4 Fe(III)-[cytochrome c] + 2 H2O + 4 H(+)(out)</text>
        <dbReference type="Rhea" id="RHEA:11436"/>
        <dbReference type="Rhea" id="RHEA-COMP:10350"/>
        <dbReference type="Rhea" id="RHEA-COMP:14399"/>
        <dbReference type="ChEBI" id="CHEBI:15377"/>
        <dbReference type="ChEBI" id="CHEBI:15378"/>
        <dbReference type="ChEBI" id="CHEBI:15379"/>
        <dbReference type="ChEBI" id="CHEBI:29033"/>
        <dbReference type="ChEBI" id="CHEBI:29034"/>
        <dbReference type="EC" id="7.1.1.9"/>
    </reaction>
</comment>
<dbReference type="GO" id="GO:0005886">
    <property type="term" value="C:plasma membrane"/>
    <property type="evidence" value="ECO:0007669"/>
    <property type="project" value="UniProtKB-SubCell"/>
</dbReference>
<dbReference type="Gene3D" id="1.10.287.90">
    <property type="match status" value="1"/>
</dbReference>
<dbReference type="GO" id="GO:0005507">
    <property type="term" value="F:copper ion binding"/>
    <property type="evidence" value="ECO:0007669"/>
    <property type="project" value="InterPro"/>
</dbReference>
<dbReference type="GO" id="GO:0004129">
    <property type="term" value="F:cytochrome-c oxidase activity"/>
    <property type="evidence" value="ECO:0007669"/>
    <property type="project" value="UniProtKB-EC"/>
</dbReference>
<evidence type="ECO:0000256" key="9">
    <source>
        <dbReference type="ARBA" id="ARBA00022989"/>
    </source>
</evidence>
<evidence type="ECO:0000256" key="15">
    <source>
        <dbReference type="RuleBase" id="RU004024"/>
    </source>
</evidence>
<accession>A0A6J4IJ87</accession>
<organism evidence="19">
    <name type="scientific">uncultured Acidimicrobiales bacterium</name>
    <dbReference type="NCBI Taxonomy" id="310071"/>
    <lineage>
        <taxon>Bacteria</taxon>
        <taxon>Bacillati</taxon>
        <taxon>Actinomycetota</taxon>
        <taxon>Acidimicrobiia</taxon>
        <taxon>Acidimicrobiales</taxon>
        <taxon>environmental samples</taxon>
    </lineage>
</organism>
<evidence type="ECO:0000256" key="16">
    <source>
        <dbReference type="SAM" id="MobiDB-lite"/>
    </source>
</evidence>
<feature type="domain" description="Cytochrome oxidase subunit II copper A binding" evidence="18">
    <location>
        <begin position="113"/>
        <end position="231"/>
    </location>
</feature>
<evidence type="ECO:0000256" key="3">
    <source>
        <dbReference type="ARBA" id="ARBA00022448"/>
    </source>
</evidence>
<dbReference type="PROSITE" id="PS50857">
    <property type="entry name" value="COX2_CUA"/>
    <property type="match status" value="1"/>
</dbReference>
<dbReference type="Pfam" id="PF02790">
    <property type="entry name" value="COX2_TM"/>
    <property type="match status" value="1"/>
</dbReference>
<proteinExistence type="inferred from homology"/>
<feature type="compositionally biased region" description="Gly residues" evidence="16">
    <location>
        <begin position="247"/>
        <end position="264"/>
    </location>
</feature>
<feature type="region of interest" description="Disordered" evidence="16">
    <location>
        <begin position="236"/>
        <end position="264"/>
    </location>
</feature>
<comment type="cofactor">
    <cofactor evidence="15">
        <name>Cu cation</name>
        <dbReference type="ChEBI" id="CHEBI:23378"/>
    </cofactor>
    <text evidence="15">Binds a copper A center.</text>
</comment>
<name>A0A6J4IJ87_9ACTN</name>
<dbReference type="Gene3D" id="2.60.40.420">
    <property type="entry name" value="Cupredoxins - blue copper proteins"/>
    <property type="match status" value="1"/>
</dbReference>
<feature type="compositionally biased region" description="Low complexity" evidence="16">
    <location>
        <begin position="236"/>
        <end position="246"/>
    </location>
</feature>
<evidence type="ECO:0000256" key="1">
    <source>
        <dbReference type="ARBA" id="ARBA00004141"/>
    </source>
</evidence>
<dbReference type="InterPro" id="IPR045187">
    <property type="entry name" value="CcO_II"/>
</dbReference>
<dbReference type="InterPro" id="IPR036257">
    <property type="entry name" value="Cyt_c_oxidase_su2_TM_sf"/>
</dbReference>
<dbReference type="InterPro" id="IPR002429">
    <property type="entry name" value="CcO_II-like_C"/>
</dbReference>
<reference evidence="19" key="1">
    <citation type="submission" date="2020-02" db="EMBL/GenBank/DDBJ databases">
        <authorList>
            <person name="Meier V. D."/>
        </authorList>
    </citation>
    <scope>NUCLEOTIDE SEQUENCE</scope>
    <source>
        <strain evidence="19">AVDCRST_MAG20</strain>
    </source>
</reference>
<evidence type="ECO:0000256" key="7">
    <source>
        <dbReference type="ARBA" id="ARBA00022967"/>
    </source>
</evidence>
<sequence>MLVLLLVGLVLLAGCGGDGPRFGMPEPVSEDGEEVLGLWRGSFLAALAVGALVWGLVVWAAVRYRRRNDDLPSQSPENIPIEITYTAIPLVIVAVLFGFTYVTQDRVTALSSDPDVVVHVTAFQWSWRFSYPEEGVQVVSDGNTPPRLVVPVGATVRFDLETADVVHNFWVPELLTKRDILPDVENAIDVEVTRAGSWTGRCAEFCGLEHHAMIFTFEAAEPAGYESWLDERRQAGDVVPGAAADGEVGGGAGDEGAGGLEGDG</sequence>
<evidence type="ECO:0000256" key="14">
    <source>
        <dbReference type="RuleBase" id="RU000456"/>
    </source>
</evidence>
<keyword evidence="5 14" id="KW-0812">Transmembrane</keyword>
<evidence type="ECO:0000256" key="4">
    <source>
        <dbReference type="ARBA" id="ARBA00022660"/>
    </source>
</evidence>
<keyword evidence="4 14" id="KW-0679">Respiratory chain</keyword>
<dbReference type="NCBIfam" id="TIGR02866">
    <property type="entry name" value="CoxB"/>
    <property type="match status" value="1"/>
</dbReference>
<comment type="function">
    <text evidence="12 15">Subunits I and II form the functional core of the enzyme complex. Electrons originating in cytochrome c are transferred via heme a and Cu(A) to the binuclear center formed by heme a3 and Cu(B).</text>
</comment>
<keyword evidence="10 15" id="KW-0186">Copper</keyword>
<dbReference type="PANTHER" id="PTHR22888">
    <property type="entry name" value="CYTOCHROME C OXIDASE, SUBUNIT II"/>
    <property type="match status" value="1"/>
</dbReference>
<dbReference type="InterPro" id="IPR008972">
    <property type="entry name" value="Cupredoxin"/>
</dbReference>
<feature type="transmembrane region" description="Helical" evidence="17">
    <location>
        <begin position="41"/>
        <end position="62"/>
    </location>
</feature>
<dbReference type="EMBL" id="CADCSY010000103">
    <property type="protein sequence ID" value="CAA9252147.1"/>
    <property type="molecule type" value="Genomic_DNA"/>
</dbReference>
<evidence type="ECO:0000256" key="6">
    <source>
        <dbReference type="ARBA" id="ARBA00022723"/>
    </source>
</evidence>
<keyword evidence="7" id="KW-1278">Translocase</keyword>
<keyword evidence="19" id="KW-0560">Oxidoreductase</keyword>
<dbReference type="GO" id="GO:0016491">
    <property type="term" value="F:oxidoreductase activity"/>
    <property type="evidence" value="ECO:0007669"/>
    <property type="project" value="UniProtKB-KW"/>
</dbReference>
<dbReference type="InterPro" id="IPR001505">
    <property type="entry name" value="Copper_CuA"/>
</dbReference>
<evidence type="ECO:0000256" key="2">
    <source>
        <dbReference type="ARBA" id="ARBA00007866"/>
    </source>
</evidence>
<evidence type="ECO:0000256" key="11">
    <source>
        <dbReference type="ARBA" id="ARBA00023136"/>
    </source>
</evidence>
<dbReference type="EC" id="7.1.1.9" evidence="15"/>
<dbReference type="GO" id="GO:0042773">
    <property type="term" value="P:ATP synthesis coupled electron transport"/>
    <property type="evidence" value="ECO:0007669"/>
    <property type="project" value="TreeGrafter"/>
</dbReference>
<dbReference type="InterPro" id="IPR014222">
    <property type="entry name" value="Cyt_c_oxidase_su2"/>
</dbReference>
<feature type="transmembrane region" description="Helical" evidence="17">
    <location>
        <begin position="83"/>
        <end position="102"/>
    </location>
</feature>
<evidence type="ECO:0000259" key="18">
    <source>
        <dbReference type="PROSITE" id="PS50857"/>
    </source>
</evidence>
<keyword evidence="9 17" id="KW-1133">Transmembrane helix</keyword>
<comment type="similarity">
    <text evidence="2 14">Belongs to the cytochrome c oxidase subunit 2 family.</text>
</comment>
<dbReference type="AlphaFoldDB" id="A0A6J4IJ87"/>
<keyword evidence="3 14" id="KW-0813">Transport</keyword>
<dbReference type="SUPFAM" id="SSF49503">
    <property type="entry name" value="Cupredoxins"/>
    <property type="match status" value="1"/>
</dbReference>
<keyword evidence="6 15" id="KW-0479">Metal-binding</keyword>
<dbReference type="PROSITE" id="PS00078">
    <property type="entry name" value="COX2"/>
    <property type="match status" value="1"/>
</dbReference>
<evidence type="ECO:0000256" key="13">
    <source>
        <dbReference type="ARBA" id="ARBA00047816"/>
    </source>
</evidence>
<evidence type="ECO:0000256" key="10">
    <source>
        <dbReference type="ARBA" id="ARBA00023008"/>
    </source>
</evidence>
<dbReference type="PANTHER" id="PTHR22888:SF9">
    <property type="entry name" value="CYTOCHROME C OXIDASE SUBUNIT 2"/>
    <property type="match status" value="1"/>
</dbReference>
<keyword evidence="11 17" id="KW-0472">Membrane</keyword>
<gene>
    <name evidence="19" type="ORF">AVDCRST_MAG20-2262</name>
</gene>
<evidence type="ECO:0000256" key="8">
    <source>
        <dbReference type="ARBA" id="ARBA00022982"/>
    </source>
</evidence>